<evidence type="ECO:0000313" key="2">
    <source>
        <dbReference type="EMBL" id="KAF9468177.1"/>
    </source>
</evidence>
<dbReference type="PANTHER" id="PTHR38167">
    <property type="entry name" value="C2H2-TYPE DOMAIN-CONTAINING PROTEIN"/>
    <property type="match status" value="1"/>
</dbReference>
<keyword evidence="3" id="KW-1185">Reference proteome</keyword>
<reference evidence="2" key="1">
    <citation type="submission" date="2020-11" db="EMBL/GenBank/DDBJ databases">
        <authorList>
            <consortium name="DOE Joint Genome Institute"/>
            <person name="Ahrendt S."/>
            <person name="Riley R."/>
            <person name="Andreopoulos W."/>
            <person name="Labutti K."/>
            <person name="Pangilinan J."/>
            <person name="Ruiz-Duenas F.J."/>
            <person name="Barrasa J.M."/>
            <person name="Sanchez-Garcia M."/>
            <person name="Camarero S."/>
            <person name="Miyauchi S."/>
            <person name="Serrano A."/>
            <person name="Linde D."/>
            <person name="Babiker R."/>
            <person name="Drula E."/>
            <person name="Ayuso-Fernandez I."/>
            <person name="Pacheco R."/>
            <person name="Padilla G."/>
            <person name="Ferreira P."/>
            <person name="Barriuso J."/>
            <person name="Kellner H."/>
            <person name="Castanera R."/>
            <person name="Alfaro M."/>
            <person name="Ramirez L."/>
            <person name="Pisabarro A.G."/>
            <person name="Kuo A."/>
            <person name="Tritt A."/>
            <person name="Lipzen A."/>
            <person name="He G."/>
            <person name="Yan M."/>
            <person name="Ng V."/>
            <person name="Cullen D."/>
            <person name="Martin F."/>
            <person name="Rosso M.-N."/>
            <person name="Henrissat B."/>
            <person name="Hibbett D."/>
            <person name="Martinez A.T."/>
            <person name="Grigoriev I.V."/>
        </authorList>
    </citation>
    <scope>NUCLEOTIDE SEQUENCE</scope>
    <source>
        <strain evidence="2">CBS 247.69</strain>
    </source>
</reference>
<dbReference type="OrthoDB" id="5422613at2759"/>
<dbReference type="EMBL" id="MU150234">
    <property type="protein sequence ID" value="KAF9468177.1"/>
    <property type="molecule type" value="Genomic_DNA"/>
</dbReference>
<gene>
    <name evidence="2" type="ORF">BDZ94DRAFT_1247374</name>
</gene>
<dbReference type="Proteomes" id="UP000807353">
    <property type="component" value="Unassembled WGS sequence"/>
</dbReference>
<dbReference type="PANTHER" id="PTHR38167:SF1">
    <property type="entry name" value="C2H2-TYPE DOMAIN-CONTAINING PROTEIN"/>
    <property type="match status" value="1"/>
</dbReference>
<name>A0A9P5YFW7_9AGAR</name>
<evidence type="ECO:0000313" key="3">
    <source>
        <dbReference type="Proteomes" id="UP000807353"/>
    </source>
</evidence>
<evidence type="ECO:0008006" key="4">
    <source>
        <dbReference type="Google" id="ProtNLM"/>
    </source>
</evidence>
<protein>
    <recommendedName>
        <fullName evidence="4">C2H2-type domain-containing protein</fullName>
    </recommendedName>
</protein>
<proteinExistence type="predicted"/>
<accession>A0A9P5YFW7</accession>
<feature type="compositionally biased region" description="Low complexity" evidence="1">
    <location>
        <begin position="30"/>
        <end position="39"/>
    </location>
</feature>
<evidence type="ECO:0000256" key="1">
    <source>
        <dbReference type="SAM" id="MobiDB-lite"/>
    </source>
</evidence>
<organism evidence="2 3">
    <name type="scientific">Collybia nuda</name>
    <dbReference type="NCBI Taxonomy" id="64659"/>
    <lineage>
        <taxon>Eukaryota</taxon>
        <taxon>Fungi</taxon>
        <taxon>Dikarya</taxon>
        <taxon>Basidiomycota</taxon>
        <taxon>Agaricomycotina</taxon>
        <taxon>Agaricomycetes</taxon>
        <taxon>Agaricomycetidae</taxon>
        <taxon>Agaricales</taxon>
        <taxon>Tricholomatineae</taxon>
        <taxon>Clitocybaceae</taxon>
        <taxon>Collybia</taxon>
    </lineage>
</organism>
<feature type="region of interest" description="Disordered" evidence="1">
    <location>
        <begin position="173"/>
        <end position="192"/>
    </location>
</feature>
<comment type="caution">
    <text evidence="2">The sequence shown here is derived from an EMBL/GenBank/DDBJ whole genome shotgun (WGS) entry which is preliminary data.</text>
</comment>
<dbReference type="AlphaFoldDB" id="A0A9P5YFW7"/>
<feature type="region of interest" description="Disordered" evidence="1">
    <location>
        <begin position="1"/>
        <end position="41"/>
    </location>
</feature>
<sequence length="192" mass="21385">MADIPEPEVIDLTGLTESSEGSNEEDNSSDHSSSQGSSSIYEGGVAVNESSRAQLHDAISTVSEGRLRQILKSLVETIPAVEIALMGELVARKRKTREVVPRWETCANCDQDFDVHEEREDDECIFHPGDLEVDEGSFADWDEDCHGPKDTSSNRRDYPENFQWTCCDKDGLSEGCVQGEHKSAAPRKRRRV</sequence>